<dbReference type="PANTHER" id="PTHR42732:SF4">
    <property type="entry name" value="BETA-MANNOSIDASE"/>
    <property type="match status" value="1"/>
</dbReference>
<evidence type="ECO:0000259" key="2">
    <source>
        <dbReference type="Pfam" id="PF00703"/>
    </source>
</evidence>
<keyword evidence="6" id="KW-1185">Reference proteome</keyword>
<evidence type="ECO:0000259" key="4">
    <source>
        <dbReference type="Pfam" id="PF02837"/>
    </source>
</evidence>
<dbReference type="InterPro" id="IPR036156">
    <property type="entry name" value="Beta-gal/glucu_dom_sf"/>
</dbReference>
<name>A0ABN2VQK3_9ACTN</name>
<dbReference type="SUPFAM" id="SSF49785">
    <property type="entry name" value="Galactose-binding domain-like"/>
    <property type="match status" value="1"/>
</dbReference>
<proteinExistence type="inferred from homology"/>
<evidence type="ECO:0000313" key="5">
    <source>
        <dbReference type="EMBL" id="GAA2069241.1"/>
    </source>
</evidence>
<feature type="domain" description="Glycosyl hydrolases family 2 sugar binding" evidence="4">
    <location>
        <begin position="23"/>
        <end position="145"/>
    </location>
</feature>
<dbReference type="GO" id="GO:0016787">
    <property type="term" value="F:hydrolase activity"/>
    <property type="evidence" value="ECO:0007669"/>
    <property type="project" value="UniProtKB-KW"/>
</dbReference>
<dbReference type="InterPro" id="IPR006103">
    <property type="entry name" value="Glyco_hydro_2_cat"/>
</dbReference>
<dbReference type="Gene3D" id="2.60.120.260">
    <property type="entry name" value="Galactose-binding domain-like"/>
    <property type="match status" value="1"/>
</dbReference>
<reference evidence="5 6" key="1">
    <citation type="journal article" date="2019" name="Int. J. Syst. Evol. Microbiol.">
        <title>The Global Catalogue of Microorganisms (GCM) 10K type strain sequencing project: providing services to taxonomists for standard genome sequencing and annotation.</title>
        <authorList>
            <consortium name="The Broad Institute Genomics Platform"/>
            <consortium name="The Broad Institute Genome Sequencing Center for Infectious Disease"/>
            <person name="Wu L."/>
            <person name="Ma J."/>
        </authorList>
    </citation>
    <scope>NUCLEOTIDE SEQUENCE [LARGE SCALE GENOMIC DNA]</scope>
    <source>
        <strain evidence="5 6">JCM 15478</strain>
    </source>
</reference>
<comment type="caution">
    <text evidence="5">The sequence shown here is derived from an EMBL/GenBank/DDBJ whole genome shotgun (WGS) entry which is preliminary data.</text>
</comment>
<evidence type="ECO:0000256" key="1">
    <source>
        <dbReference type="ARBA" id="ARBA00007401"/>
    </source>
</evidence>
<dbReference type="EMBL" id="BAAAPE010000005">
    <property type="protein sequence ID" value="GAA2069241.1"/>
    <property type="molecule type" value="Genomic_DNA"/>
</dbReference>
<dbReference type="Gene3D" id="3.20.20.80">
    <property type="entry name" value="Glycosidases"/>
    <property type="match status" value="1"/>
</dbReference>
<dbReference type="SUPFAM" id="SSF51445">
    <property type="entry name" value="(Trans)glycosidases"/>
    <property type="match status" value="1"/>
</dbReference>
<dbReference type="InterPro" id="IPR006102">
    <property type="entry name" value="Ig-like_GH2"/>
</dbReference>
<dbReference type="Pfam" id="PF02836">
    <property type="entry name" value="Glyco_hydro_2_C"/>
    <property type="match status" value="1"/>
</dbReference>
<dbReference type="InterPro" id="IPR017853">
    <property type="entry name" value="GH"/>
</dbReference>
<feature type="domain" description="Glycoside hydrolase family 2 catalytic" evidence="3">
    <location>
        <begin position="303"/>
        <end position="586"/>
    </location>
</feature>
<dbReference type="PANTHER" id="PTHR42732">
    <property type="entry name" value="BETA-GALACTOSIDASE"/>
    <property type="match status" value="1"/>
</dbReference>
<dbReference type="SUPFAM" id="SSF49303">
    <property type="entry name" value="beta-Galactosidase/glucuronidase domain"/>
    <property type="match status" value="1"/>
</dbReference>
<dbReference type="InterPro" id="IPR051913">
    <property type="entry name" value="GH2_Domain-Containing"/>
</dbReference>
<dbReference type="RefSeq" id="WP_344525996.1">
    <property type="nucleotide sequence ID" value="NZ_BAAAPE010000005.1"/>
</dbReference>
<dbReference type="Pfam" id="PF02837">
    <property type="entry name" value="Glyco_hydro_2_N"/>
    <property type="match status" value="1"/>
</dbReference>
<protein>
    <submittedName>
        <fullName evidence="5">Glycoside hydrolase family 2 TIM barrel-domain containing protein</fullName>
    </submittedName>
</protein>
<sequence>MHCTHLDAADHPRPQLVRDPDWRDLSGPWWFAHDDADLGRTERWMDPEVTGPFTRTVTVPYPPESKASGVQDSGFHPVLWYRRTVEAARPAPGRRLLLHFGAVDHRAEVWVNGQPVGRHEGGHTGFTCDVTEALAEDGAQAVVVRAEDQPLDVTQPRGKQDWRADPHVIWYHRTSGIWQPVWLEEVPEDHVTVLHWTPDVAHARVRGRVRLSRWPGRALNLTVRLTHGTRVLAEQRMRTEEQETAFDLAVPALLHAQDLDDLLWSPEHPHLVDAEVTLAEAADDAPVDEVSSYLGLRDVGWDDGVFLLNHKPYFLRFALQQGYWPDSHLAAPADALRREAELAKEIGLNGLRLHQKVEDPRFLYWADRLGLLLWEEMPSAFAFGATTVERVTREWTEAVTRDLGHPSIVGWVPFNESWSVPHPARVPEQRHFMDALYHLTKALDPSRPAVSNDGWEISAADIWGVHDYTQRADVLRERYGHPSLRRGEFAERWPGARRLTLDGVRHEGQPVVLSEFGGATFEPAEGAAWFGYGTVASREEFAERLASLVDAAVDSGLAGFCYTQFTDTEQEINGLLTSDREPKIPAAGLRAILTRTRADVRADVRDGERAPARDRHRA</sequence>
<dbReference type="Pfam" id="PF00703">
    <property type="entry name" value="Glyco_hydro_2"/>
    <property type="match status" value="1"/>
</dbReference>
<keyword evidence="5" id="KW-0378">Hydrolase</keyword>
<gene>
    <name evidence="5" type="ORF">GCM10009801_18580</name>
</gene>
<evidence type="ECO:0000259" key="3">
    <source>
        <dbReference type="Pfam" id="PF02836"/>
    </source>
</evidence>
<organism evidence="5 6">
    <name type="scientific">Streptomyces albiaxialis</name>
    <dbReference type="NCBI Taxonomy" id="329523"/>
    <lineage>
        <taxon>Bacteria</taxon>
        <taxon>Bacillati</taxon>
        <taxon>Actinomycetota</taxon>
        <taxon>Actinomycetes</taxon>
        <taxon>Kitasatosporales</taxon>
        <taxon>Streptomycetaceae</taxon>
        <taxon>Streptomyces</taxon>
    </lineage>
</organism>
<dbReference type="Proteomes" id="UP001500016">
    <property type="component" value="Unassembled WGS sequence"/>
</dbReference>
<accession>A0ABN2VQK3</accession>
<dbReference type="InterPro" id="IPR008979">
    <property type="entry name" value="Galactose-bd-like_sf"/>
</dbReference>
<evidence type="ECO:0000313" key="6">
    <source>
        <dbReference type="Proteomes" id="UP001500016"/>
    </source>
</evidence>
<comment type="similarity">
    <text evidence="1">Belongs to the glycosyl hydrolase 2 family.</text>
</comment>
<feature type="domain" description="Glycoside hydrolase family 2 immunoglobulin-like beta-sandwich" evidence="2">
    <location>
        <begin position="191"/>
        <end position="297"/>
    </location>
</feature>
<dbReference type="InterPro" id="IPR006104">
    <property type="entry name" value="Glyco_hydro_2_N"/>
</dbReference>